<feature type="transmembrane region" description="Helical" evidence="5">
    <location>
        <begin position="169"/>
        <end position="188"/>
    </location>
</feature>
<evidence type="ECO:0000256" key="1">
    <source>
        <dbReference type="ARBA" id="ARBA00022692"/>
    </source>
</evidence>
<evidence type="ECO:0000256" key="4">
    <source>
        <dbReference type="SAM" id="MobiDB-lite"/>
    </source>
</evidence>
<feature type="transmembrane region" description="Helical" evidence="5">
    <location>
        <begin position="399"/>
        <end position="420"/>
    </location>
</feature>
<sequence>MGIKRNLYWGWYVVLGAFLIMGINYGARYCFGIFVKPMSLEYGWSRSVISLGASLMILTYGIGGIFSGYLLDRMAPRRIMMIGATLASAGMILTGFVSSPWQYYLTYGLLCGAGSSCFGVVVCGSSVGKWFTTNRGIAIGTASVGIGVGTMILSPLLGYIVQASWQKGFLFLGLSIFIIVMGLAQGLMKKTPPDTEGLFPEGQLPKANPSHSETPLSSTDKLKSASSRTTEQPLSLAQVFRDSRFWLLALCYSLAVMAEMAIFVHQVAFAIDQGINRMAAAASLGFLGVASILGRFFFGWFSDRISDAKYASSIGFFMMAVGAAILMNAHSTTILLVYALFFGFGYGSIAPMMPILLADRFGLGVLGTTYGVLTFFAAGIGGSAGPLLCGIIYDRFGSYDYAWQINLSILIVITFLILILKPRVPNR</sequence>
<dbReference type="EMBL" id="FOBS01000009">
    <property type="protein sequence ID" value="SEM29235.1"/>
    <property type="molecule type" value="Genomic_DNA"/>
</dbReference>
<dbReference type="Gene3D" id="1.20.1250.20">
    <property type="entry name" value="MFS general substrate transporter like domains"/>
    <property type="match status" value="2"/>
</dbReference>
<evidence type="ECO:0000259" key="6">
    <source>
        <dbReference type="PROSITE" id="PS50850"/>
    </source>
</evidence>
<dbReference type="PANTHER" id="PTHR11360">
    <property type="entry name" value="MONOCARBOXYLATE TRANSPORTER"/>
    <property type="match status" value="1"/>
</dbReference>
<evidence type="ECO:0000256" key="3">
    <source>
        <dbReference type="ARBA" id="ARBA00023136"/>
    </source>
</evidence>
<feature type="transmembrane region" description="Helical" evidence="5">
    <location>
        <begin position="78"/>
        <end position="98"/>
    </location>
</feature>
<keyword evidence="8" id="KW-1185">Reference proteome</keyword>
<protein>
    <submittedName>
        <fullName evidence="7">Sugar phosphate permease</fullName>
    </submittedName>
</protein>
<feature type="region of interest" description="Disordered" evidence="4">
    <location>
        <begin position="198"/>
        <end position="227"/>
    </location>
</feature>
<dbReference type="GO" id="GO:0022857">
    <property type="term" value="F:transmembrane transporter activity"/>
    <property type="evidence" value="ECO:0007669"/>
    <property type="project" value="InterPro"/>
</dbReference>
<feature type="transmembrane region" description="Helical" evidence="5">
    <location>
        <begin position="245"/>
        <end position="271"/>
    </location>
</feature>
<feature type="domain" description="Major facilitator superfamily (MFS) profile" evidence="6">
    <location>
        <begin position="10"/>
        <end position="425"/>
    </location>
</feature>
<evidence type="ECO:0000313" key="8">
    <source>
        <dbReference type="Proteomes" id="UP000198744"/>
    </source>
</evidence>
<feature type="transmembrane region" description="Helical" evidence="5">
    <location>
        <begin position="7"/>
        <end position="27"/>
    </location>
</feature>
<keyword evidence="2 5" id="KW-1133">Transmembrane helix</keyword>
<evidence type="ECO:0000313" key="7">
    <source>
        <dbReference type="EMBL" id="SEM29235.1"/>
    </source>
</evidence>
<proteinExistence type="predicted"/>
<dbReference type="SUPFAM" id="SSF103473">
    <property type="entry name" value="MFS general substrate transporter"/>
    <property type="match status" value="1"/>
</dbReference>
<keyword evidence="1 5" id="KW-0812">Transmembrane</keyword>
<gene>
    <name evidence="7" type="ORF">SAMN04489760_10987</name>
</gene>
<feature type="transmembrane region" description="Helical" evidence="5">
    <location>
        <begin position="370"/>
        <end position="393"/>
    </location>
</feature>
<reference evidence="7 8" key="1">
    <citation type="submission" date="2016-10" db="EMBL/GenBank/DDBJ databases">
        <authorList>
            <person name="de Groot N.N."/>
        </authorList>
    </citation>
    <scope>NUCLEOTIDE SEQUENCE [LARGE SCALE GENOMIC DNA]</scope>
    <source>
        <strain evidence="7 8">DSM 8423</strain>
    </source>
</reference>
<dbReference type="RefSeq" id="WP_175476427.1">
    <property type="nucleotide sequence ID" value="NZ_FOBS01000009.1"/>
</dbReference>
<dbReference type="PANTHER" id="PTHR11360:SF284">
    <property type="entry name" value="EG:103B4.3 PROTEIN-RELATED"/>
    <property type="match status" value="1"/>
</dbReference>
<accession>A0A1H7X6E9</accession>
<dbReference type="CDD" id="cd17355">
    <property type="entry name" value="MFS_YcxA_like"/>
    <property type="match status" value="1"/>
</dbReference>
<feature type="transmembrane region" description="Helical" evidence="5">
    <location>
        <begin position="136"/>
        <end position="157"/>
    </location>
</feature>
<feature type="compositionally biased region" description="Polar residues" evidence="4">
    <location>
        <begin position="209"/>
        <end position="227"/>
    </location>
</feature>
<evidence type="ECO:0000256" key="2">
    <source>
        <dbReference type="ARBA" id="ARBA00022989"/>
    </source>
</evidence>
<dbReference type="AlphaFoldDB" id="A0A1H7X6E9"/>
<feature type="transmembrane region" description="Helical" evidence="5">
    <location>
        <begin position="277"/>
        <end position="298"/>
    </location>
</feature>
<name>A0A1H7X6E9_9BACT</name>
<dbReference type="InterPro" id="IPR011701">
    <property type="entry name" value="MFS"/>
</dbReference>
<dbReference type="PROSITE" id="PS50850">
    <property type="entry name" value="MFS"/>
    <property type="match status" value="1"/>
</dbReference>
<feature type="transmembrane region" description="Helical" evidence="5">
    <location>
        <begin position="104"/>
        <end position="124"/>
    </location>
</feature>
<dbReference type="Proteomes" id="UP000198744">
    <property type="component" value="Unassembled WGS sequence"/>
</dbReference>
<dbReference type="InterPro" id="IPR020846">
    <property type="entry name" value="MFS_dom"/>
</dbReference>
<dbReference type="STRING" id="43775.SAMN04489760_10987"/>
<dbReference type="InterPro" id="IPR050327">
    <property type="entry name" value="Proton-linked_MCT"/>
</dbReference>
<feature type="transmembrane region" description="Helical" evidence="5">
    <location>
        <begin position="310"/>
        <end position="329"/>
    </location>
</feature>
<keyword evidence="3 5" id="KW-0472">Membrane</keyword>
<feature type="transmembrane region" description="Helical" evidence="5">
    <location>
        <begin position="47"/>
        <end position="71"/>
    </location>
</feature>
<dbReference type="Pfam" id="PF07690">
    <property type="entry name" value="MFS_1"/>
    <property type="match status" value="1"/>
</dbReference>
<organism evidence="7 8">
    <name type="scientific">Syntrophus gentianae</name>
    <dbReference type="NCBI Taxonomy" id="43775"/>
    <lineage>
        <taxon>Bacteria</taxon>
        <taxon>Pseudomonadati</taxon>
        <taxon>Thermodesulfobacteriota</taxon>
        <taxon>Syntrophia</taxon>
        <taxon>Syntrophales</taxon>
        <taxon>Syntrophaceae</taxon>
        <taxon>Syntrophus</taxon>
    </lineage>
</organism>
<dbReference type="InterPro" id="IPR036259">
    <property type="entry name" value="MFS_trans_sf"/>
</dbReference>
<evidence type="ECO:0000256" key="5">
    <source>
        <dbReference type="SAM" id="Phobius"/>
    </source>
</evidence>
<feature type="transmembrane region" description="Helical" evidence="5">
    <location>
        <begin position="335"/>
        <end position="358"/>
    </location>
</feature>